<reference evidence="3" key="1">
    <citation type="submission" date="2014-09" db="EMBL/GenBank/DDBJ databases">
        <title>Draft genome sequence of an oleaginous Mucoromycotina fungus Mucor ambiguus NBRC6742.</title>
        <authorList>
            <person name="Takeda I."/>
            <person name="Yamane N."/>
            <person name="Morita T."/>
            <person name="Tamano K."/>
            <person name="Machida M."/>
            <person name="Baker S."/>
            <person name="Koike H."/>
        </authorList>
    </citation>
    <scope>NUCLEOTIDE SEQUENCE</scope>
    <source>
        <strain evidence="3">NBRC 6742</strain>
    </source>
</reference>
<dbReference type="Proteomes" id="UP000053815">
    <property type="component" value="Unassembled WGS sequence"/>
</dbReference>
<feature type="compositionally biased region" description="Low complexity" evidence="2">
    <location>
        <begin position="205"/>
        <end position="217"/>
    </location>
</feature>
<feature type="region of interest" description="Disordered" evidence="2">
    <location>
        <begin position="386"/>
        <end position="429"/>
    </location>
</feature>
<keyword evidence="4" id="KW-1185">Reference proteome</keyword>
<gene>
    <name evidence="3" type="ORF">MAM1_0129c06095</name>
</gene>
<protein>
    <submittedName>
        <fullName evidence="3">Uncharacterized protein</fullName>
    </submittedName>
</protein>
<feature type="coiled-coil region" evidence="1">
    <location>
        <begin position="516"/>
        <end position="543"/>
    </location>
</feature>
<evidence type="ECO:0000313" key="4">
    <source>
        <dbReference type="Proteomes" id="UP000053815"/>
    </source>
</evidence>
<feature type="compositionally biased region" description="Low complexity" evidence="2">
    <location>
        <begin position="405"/>
        <end position="419"/>
    </location>
</feature>
<feature type="region of interest" description="Disordered" evidence="2">
    <location>
        <begin position="179"/>
        <end position="219"/>
    </location>
</feature>
<organism evidence="3">
    <name type="scientific">Mucor ambiguus</name>
    <dbReference type="NCBI Taxonomy" id="91626"/>
    <lineage>
        <taxon>Eukaryota</taxon>
        <taxon>Fungi</taxon>
        <taxon>Fungi incertae sedis</taxon>
        <taxon>Mucoromycota</taxon>
        <taxon>Mucoromycotina</taxon>
        <taxon>Mucoromycetes</taxon>
        <taxon>Mucorales</taxon>
        <taxon>Mucorineae</taxon>
        <taxon>Mucoraceae</taxon>
        <taxon>Mucor</taxon>
    </lineage>
</organism>
<evidence type="ECO:0000313" key="3">
    <source>
        <dbReference type="EMBL" id="GAN06608.1"/>
    </source>
</evidence>
<evidence type="ECO:0000256" key="2">
    <source>
        <dbReference type="SAM" id="MobiDB-lite"/>
    </source>
</evidence>
<evidence type="ECO:0000256" key="1">
    <source>
        <dbReference type="SAM" id="Coils"/>
    </source>
</evidence>
<feature type="compositionally biased region" description="Polar residues" evidence="2">
    <location>
        <begin position="605"/>
        <end position="628"/>
    </location>
</feature>
<name>A0A0C9MWS1_9FUNG</name>
<keyword evidence="1" id="KW-0175">Coiled coil</keyword>
<proteinExistence type="predicted"/>
<feature type="compositionally biased region" description="Polar residues" evidence="2">
    <location>
        <begin position="284"/>
        <end position="294"/>
    </location>
</feature>
<sequence length="671" mass="75747">MKVLSQLLGRYSNNHKPLILFRLPDTDTLFYRLSDIEPIFKLPTLSYTKSAFKNCYRDNEDTYLNTQVLSDIAGQFNRHLLAELCKLKPNDYNMGLADAILQTFPEFKRAPKEEHIWESVQLPLENLEDIIEREVKTEPSSPPSVNQVIPVAEISTRGQNAMALDKVLLNSSELRRQSALDLEKPAKKQKISSGPEREKRPHSLSAVTTATTSAAATGTKHIRKLHSYPPIINQDQVLQQQQQPPSDAALISNKKRLSIKHKNALNLTIFAPSYNEQLTGVRSAPINSNFNKSTQPQHQLQQQQHQHQQLPHHHHQQQQQQHKYVVGSSHLAPASATIARPPYHHQPSPRRHEFAIPPIVPSQQQPPHTAHPTSRENMSYQQYMASPSLYGSHPHSKPHPPPPQTASAAAAAAAAYSHAQSKRNHESQPQIAVTAASVPLPPKTPTTNSFAALQRQQYLQPFEHLFDTIETTRTLKSTLDDQIRRSSSLMQTLQASATTIEGLVRNQVKEAQWEMMIQMEQTVEGLVRRIEAIENRLDHSNNQNTTTNSTLMTTSTKINKRLPEQLNSTSLPSPLPSATTKEERAAAEDLVAFSERRRENHHYQPASSLSSSDELQTPPTIVRSQNDIGPQEYHNMLNTLRERLDRLERQIETIADINVQWVLGGYQMPLN</sequence>
<feature type="compositionally biased region" description="Low complexity" evidence="2">
    <location>
        <begin position="566"/>
        <end position="579"/>
    </location>
</feature>
<accession>A0A0C9MWS1</accession>
<dbReference type="EMBL" id="DF836418">
    <property type="protein sequence ID" value="GAN06608.1"/>
    <property type="molecule type" value="Genomic_DNA"/>
</dbReference>
<dbReference type="OrthoDB" id="2138242at2759"/>
<feature type="region of interest" description="Disordered" evidence="2">
    <location>
        <begin position="562"/>
        <end position="630"/>
    </location>
</feature>
<dbReference type="AlphaFoldDB" id="A0A0C9MWS1"/>
<feature type="compositionally biased region" description="Low complexity" evidence="2">
    <location>
        <begin position="295"/>
        <end position="309"/>
    </location>
</feature>
<feature type="region of interest" description="Disordered" evidence="2">
    <location>
        <begin position="284"/>
        <end position="321"/>
    </location>
</feature>